<sequence length="65" mass="6767">MIGLEASAVLGTVIPYSIDANRLLRSKVGNTRVVADAGAGLQMQTQTQRDGVKLEVGGSRVGIKV</sequence>
<protein>
    <submittedName>
        <fullName evidence="1">Uncharacterized protein</fullName>
    </submittedName>
</protein>
<dbReference type="AlphaFoldDB" id="A0A194V9Z5"/>
<accession>A0A194V9Z5</accession>
<reference evidence="2" key="1">
    <citation type="submission" date="2014-12" db="EMBL/GenBank/DDBJ databases">
        <title>Genome Sequence of Valsa Canker Pathogens Uncovers a Specific Adaption of Colonization on Woody Bark.</title>
        <authorList>
            <person name="Yin Z."/>
            <person name="Liu H."/>
            <person name="Gao X."/>
            <person name="Li Z."/>
            <person name="Song N."/>
            <person name="Ke X."/>
            <person name="Dai Q."/>
            <person name="Wu Y."/>
            <person name="Sun Y."/>
            <person name="Xu J.-R."/>
            <person name="Kang Z.K."/>
            <person name="Wang L."/>
            <person name="Huang L."/>
        </authorList>
    </citation>
    <scope>NUCLEOTIDE SEQUENCE [LARGE SCALE GENOMIC DNA]</scope>
    <source>
        <strain evidence="2">SXYL134</strain>
    </source>
</reference>
<evidence type="ECO:0000313" key="2">
    <source>
        <dbReference type="Proteomes" id="UP000078576"/>
    </source>
</evidence>
<gene>
    <name evidence="1" type="ORF">VP1G_11262</name>
</gene>
<proteinExistence type="predicted"/>
<dbReference type="EMBL" id="KN714760">
    <property type="protein sequence ID" value="KUI60842.1"/>
    <property type="molecule type" value="Genomic_DNA"/>
</dbReference>
<organism evidence="1 2">
    <name type="scientific">Cytospora mali</name>
    <name type="common">Apple Valsa canker fungus</name>
    <name type="synonym">Valsa mali</name>
    <dbReference type="NCBI Taxonomy" id="578113"/>
    <lineage>
        <taxon>Eukaryota</taxon>
        <taxon>Fungi</taxon>
        <taxon>Dikarya</taxon>
        <taxon>Ascomycota</taxon>
        <taxon>Pezizomycotina</taxon>
        <taxon>Sordariomycetes</taxon>
        <taxon>Sordariomycetidae</taxon>
        <taxon>Diaporthales</taxon>
        <taxon>Cytosporaceae</taxon>
        <taxon>Cytospora</taxon>
    </lineage>
</organism>
<name>A0A194V9Z5_CYTMA</name>
<dbReference type="Proteomes" id="UP000078576">
    <property type="component" value="Unassembled WGS sequence"/>
</dbReference>
<keyword evidence="2" id="KW-1185">Reference proteome</keyword>
<evidence type="ECO:0000313" key="1">
    <source>
        <dbReference type="EMBL" id="KUI60842.1"/>
    </source>
</evidence>